<evidence type="ECO:0000313" key="2">
    <source>
        <dbReference type="Proteomes" id="UP001157502"/>
    </source>
</evidence>
<reference evidence="1" key="1">
    <citation type="submission" date="2021-05" db="EMBL/GenBank/DDBJ databases">
        <authorList>
            <person name="Pan Q."/>
            <person name="Jouanno E."/>
            <person name="Zahm M."/>
            <person name="Klopp C."/>
            <person name="Cabau C."/>
            <person name="Louis A."/>
            <person name="Berthelot C."/>
            <person name="Parey E."/>
            <person name="Roest Crollius H."/>
            <person name="Montfort J."/>
            <person name="Robinson-Rechavi M."/>
            <person name="Bouchez O."/>
            <person name="Lampietro C."/>
            <person name="Lopez Roques C."/>
            <person name="Donnadieu C."/>
            <person name="Postlethwait J."/>
            <person name="Bobe J."/>
            <person name="Dillon D."/>
            <person name="Chandos A."/>
            <person name="von Hippel F."/>
            <person name="Guiguen Y."/>
        </authorList>
    </citation>
    <scope>NUCLEOTIDE SEQUENCE</scope>
    <source>
        <strain evidence="1">YG-Jan2019</strain>
    </source>
</reference>
<proteinExistence type="predicted"/>
<organism evidence="1 2">
    <name type="scientific">Dallia pectoralis</name>
    <name type="common">Alaska blackfish</name>
    <dbReference type="NCBI Taxonomy" id="75939"/>
    <lineage>
        <taxon>Eukaryota</taxon>
        <taxon>Metazoa</taxon>
        <taxon>Chordata</taxon>
        <taxon>Craniata</taxon>
        <taxon>Vertebrata</taxon>
        <taxon>Euteleostomi</taxon>
        <taxon>Actinopterygii</taxon>
        <taxon>Neopterygii</taxon>
        <taxon>Teleostei</taxon>
        <taxon>Protacanthopterygii</taxon>
        <taxon>Esociformes</taxon>
        <taxon>Umbridae</taxon>
        <taxon>Dallia</taxon>
    </lineage>
</organism>
<comment type="caution">
    <text evidence="1">The sequence shown here is derived from an EMBL/GenBank/DDBJ whole genome shotgun (WGS) entry which is preliminary data.</text>
</comment>
<sequence>MFGCVERHYNNKPVQRERDRIKKDDDMTARIAELESNGGVTQNAVFEGCTQTGSANALELRKPSEQRETDLGKTALTLVRRVALQAQQKRERDQYVIELNRLGRAIYKQRI</sequence>
<protein>
    <submittedName>
        <fullName evidence="1">Uncharacterized protein</fullName>
    </submittedName>
</protein>
<accession>A0ACC2GN67</accession>
<dbReference type="EMBL" id="CM055738">
    <property type="protein sequence ID" value="KAJ8004980.1"/>
    <property type="molecule type" value="Genomic_DNA"/>
</dbReference>
<gene>
    <name evidence="1" type="ORF">DPEC_G00141900</name>
</gene>
<evidence type="ECO:0000313" key="1">
    <source>
        <dbReference type="EMBL" id="KAJ8004980.1"/>
    </source>
</evidence>
<dbReference type="Proteomes" id="UP001157502">
    <property type="component" value="Chromosome 11"/>
</dbReference>
<keyword evidence="2" id="KW-1185">Reference proteome</keyword>
<name>A0ACC2GN67_DALPE</name>